<dbReference type="InterPro" id="IPR016161">
    <property type="entry name" value="Ald_DH/histidinol_DH"/>
</dbReference>
<evidence type="ECO:0000256" key="1">
    <source>
        <dbReference type="ARBA" id="ARBA00009986"/>
    </source>
</evidence>
<dbReference type="FunFam" id="3.40.605.10:FF:000007">
    <property type="entry name" value="NAD/NADP-dependent betaine aldehyde dehydrogenase"/>
    <property type="match status" value="1"/>
</dbReference>
<dbReference type="Pfam" id="PF00171">
    <property type="entry name" value="Aldedh"/>
    <property type="match status" value="1"/>
</dbReference>
<feature type="active site" evidence="4">
    <location>
        <position position="253"/>
    </location>
</feature>
<dbReference type="RefSeq" id="WP_145169656.1">
    <property type="nucleotide sequence ID" value="NZ_CP036525.1"/>
</dbReference>
<dbReference type="EMBL" id="CP036525">
    <property type="protein sequence ID" value="QDT04134.1"/>
    <property type="molecule type" value="Genomic_DNA"/>
</dbReference>
<keyword evidence="3" id="KW-0520">NAD</keyword>
<dbReference type="Gene3D" id="3.40.309.10">
    <property type="entry name" value="Aldehyde Dehydrogenase, Chain A, domain 2"/>
    <property type="match status" value="1"/>
</dbReference>
<dbReference type="PROSITE" id="PS00687">
    <property type="entry name" value="ALDEHYDE_DEHYDR_GLU"/>
    <property type="match status" value="1"/>
</dbReference>
<dbReference type="Proteomes" id="UP000318538">
    <property type="component" value="Chromosome"/>
</dbReference>
<organism evidence="7 8">
    <name type="scientific">Rubripirellula lacrimiformis</name>
    <dbReference type="NCBI Taxonomy" id="1930273"/>
    <lineage>
        <taxon>Bacteria</taxon>
        <taxon>Pseudomonadati</taxon>
        <taxon>Planctomycetota</taxon>
        <taxon>Planctomycetia</taxon>
        <taxon>Pirellulales</taxon>
        <taxon>Pirellulaceae</taxon>
        <taxon>Rubripirellula</taxon>
    </lineage>
</organism>
<keyword evidence="2 5" id="KW-0560">Oxidoreductase</keyword>
<dbReference type="FunFam" id="3.40.309.10:FF:000009">
    <property type="entry name" value="Aldehyde dehydrogenase A"/>
    <property type="match status" value="1"/>
</dbReference>
<dbReference type="InterPro" id="IPR016162">
    <property type="entry name" value="Ald_DH_N"/>
</dbReference>
<dbReference type="KEGG" id="rlc:K227x_25220"/>
<evidence type="ECO:0000256" key="5">
    <source>
        <dbReference type="RuleBase" id="RU003345"/>
    </source>
</evidence>
<dbReference type="PANTHER" id="PTHR42986:SF1">
    <property type="entry name" value="BENZALDEHYDE DEHYDROGENASE YFMT"/>
    <property type="match status" value="1"/>
</dbReference>
<evidence type="ECO:0000313" key="8">
    <source>
        <dbReference type="Proteomes" id="UP000318538"/>
    </source>
</evidence>
<dbReference type="InterPro" id="IPR015590">
    <property type="entry name" value="Aldehyde_DH_dom"/>
</dbReference>
<evidence type="ECO:0000256" key="4">
    <source>
        <dbReference type="PROSITE-ProRule" id="PRU10007"/>
    </source>
</evidence>
<evidence type="ECO:0000256" key="2">
    <source>
        <dbReference type="ARBA" id="ARBA00023002"/>
    </source>
</evidence>
<sequence length="480" mass="50974">MKTYQHWIDGQDAGEPDACEPDAGVFDVLNPEDDSVIATAVRGTVDDVARAIAAADAAWATYRKTSPSQREGWLLAAADLLESDGQRLVELLVSEVGSPISKARREIATSAGVLRSAAGTCRRQTGQTIPTDVPGRVSYSVRCPLGVVAGITPFNVPLIKGIKHSAMPLATGNTVVLLPSPQAPGVAIEIARLYHQAGFPLGAFNVVLGYGDQIGDALTGASAVRAVGFTGSNDVGRHIAGRCGASRKRFTLEMGGKNPLIVMDDADLDQAVKAAIAGAFLFQGQICMSSSRILVARSIIDSFTQRLAAAAQGLSLGDLREPSTMIGPIIHERQRSKIRRHVDDAIRRGATLVTGGKWVQNRFQPTVLSNVPADAVIHREETFGPVAVIEPFDAVDQAIDLANSTNFGLTASVFTSSLKTALRCVDEIDAGMVHVNEMTIQEEAHVPFGGNRDSGFGREGSEVGIDTYTEWKWVTIHGLG</sequence>
<reference evidence="7 8" key="1">
    <citation type="submission" date="2019-02" db="EMBL/GenBank/DDBJ databases">
        <title>Deep-cultivation of Planctomycetes and their phenomic and genomic characterization uncovers novel biology.</title>
        <authorList>
            <person name="Wiegand S."/>
            <person name="Jogler M."/>
            <person name="Boedeker C."/>
            <person name="Pinto D."/>
            <person name="Vollmers J."/>
            <person name="Rivas-Marin E."/>
            <person name="Kohn T."/>
            <person name="Peeters S.H."/>
            <person name="Heuer A."/>
            <person name="Rast P."/>
            <person name="Oberbeckmann S."/>
            <person name="Bunk B."/>
            <person name="Jeske O."/>
            <person name="Meyerdierks A."/>
            <person name="Storesund J.E."/>
            <person name="Kallscheuer N."/>
            <person name="Luecker S."/>
            <person name="Lage O.M."/>
            <person name="Pohl T."/>
            <person name="Merkel B.J."/>
            <person name="Hornburger P."/>
            <person name="Mueller R.-W."/>
            <person name="Bruemmer F."/>
            <person name="Labrenz M."/>
            <person name="Spormann A.M."/>
            <person name="Op den Camp H."/>
            <person name="Overmann J."/>
            <person name="Amann R."/>
            <person name="Jetten M.S.M."/>
            <person name="Mascher T."/>
            <person name="Medema M.H."/>
            <person name="Devos D.P."/>
            <person name="Kaster A.-K."/>
            <person name="Ovreas L."/>
            <person name="Rohde M."/>
            <person name="Galperin M.Y."/>
            <person name="Jogler C."/>
        </authorList>
    </citation>
    <scope>NUCLEOTIDE SEQUENCE [LARGE SCALE GENOMIC DNA]</scope>
    <source>
        <strain evidence="7 8">K22_7</strain>
    </source>
</reference>
<dbReference type="GO" id="GO:0004029">
    <property type="term" value="F:aldehyde dehydrogenase (NAD+) activity"/>
    <property type="evidence" value="ECO:0007669"/>
    <property type="project" value="UniProtKB-EC"/>
</dbReference>
<dbReference type="EC" id="1.2.1.3" evidence="7"/>
<keyword evidence="8" id="KW-1185">Reference proteome</keyword>
<dbReference type="SUPFAM" id="SSF53720">
    <property type="entry name" value="ALDH-like"/>
    <property type="match status" value="1"/>
</dbReference>
<protein>
    <submittedName>
        <fullName evidence="7">Aldehyde dehydrogenase YfmT</fullName>
        <ecNumber evidence="7">1.2.1.3</ecNumber>
    </submittedName>
</protein>
<dbReference type="InterPro" id="IPR016163">
    <property type="entry name" value="Ald_DH_C"/>
</dbReference>
<dbReference type="PANTHER" id="PTHR42986">
    <property type="entry name" value="BENZALDEHYDE DEHYDROGENASE YFMT"/>
    <property type="match status" value="1"/>
</dbReference>
<dbReference type="Gene3D" id="3.40.605.10">
    <property type="entry name" value="Aldehyde Dehydrogenase, Chain A, domain 1"/>
    <property type="match status" value="1"/>
</dbReference>
<dbReference type="InterPro" id="IPR029510">
    <property type="entry name" value="Ald_DH_CS_GLU"/>
</dbReference>
<accession>A0A517NAH1</accession>
<proteinExistence type="inferred from homology"/>
<evidence type="ECO:0000256" key="3">
    <source>
        <dbReference type="ARBA" id="ARBA00023027"/>
    </source>
</evidence>
<evidence type="ECO:0000259" key="6">
    <source>
        <dbReference type="Pfam" id="PF00171"/>
    </source>
</evidence>
<feature type="domain" description="Aldehyde dehydrogenase" evidence="6">
    <location>
        <begin position="24"/>
        <end position="474"/>
    </location>
</feature>
<gene>
    <name evidence="7" type="primary">yfmT</name>
    <name evidence="7" type="ORF">K227x_25220</name>
</gene>
<dbReference type="OrthoDB" id="4503395at2"/>
<evidence type="ECO:0000313" key="7">
    <source>
        <dbReference type="EMBL" id="QDT04134.1"/>
    </source>
</evidence>
<name>A0A517NAH1_9BACT</name>
<dbReference type="AlphaFoldDB" id="A0A517NAH1"/>
<comment type="similarity">
    <text evidence="1 5">Belongs to the aldehyde dehydrogenase family.</text>
</comment>